<dbReference type="InterPro" id="IPR036388">
    <property type="entry name" value="WH-like_DNA-bd_sf"/>
</dbReference>
<evidence type="ECO:0000313" key="2">
    <source>
        <dbReference type="EMBL" id="GGZ62620.1"/>
    </source>
</evidence>
<dbReference type="PRINTS" id="PR00038">
    <property type="entry name" value="HTHLUXR"/>
</dbReference>
<dbReference type="Proteomes" id="UP000634660">
    <property type="component" value="Unassembled WGS sequence"/>
</dbReference>
<dbReference type="Gene3D" id="1.10.10.10">
    <property type="entry name" value="Winged helix-like DNA-binding domain superfamily/Winged helix DNA-binding domain"/>
    <property type="match status" value="1"/>
</dbReference>
<gene>
    <name evidence="2" type="ORF">GCM10010371_22590</name>
</gene>
<dbReference type="InterPro" id="IPR051797">
    <property type="entry name" value="TrmB-like"/>
</dbReference>
<dbReference type="PANTHER" id="PTHR34293:SF1">
    <property type="entry name" value="HTH-TYPE TRANSCRIPTIONAL REGULATOR TRMBL2"/>
    <property type="match status" value="1"/>
</dbReference>
<reference evidence="2" key="1">
    <citation type="journal article" date="2014" name="Int. J. Syst. Evol. Microbiol.">
        <title>Complete genome sequence of Corynebacterium casei LMG S-19264T (=DSM 44701T), isolated from a smear-ripened cheese.</title>
        <authorList>
            <consortium name="US DOE Joint Genome Institute (JGI-PGF)"/>
            <person name="Walter F."/>
            <person name="Albersmeier A."/>
            <person name="Kalinowski J."/>
            <person name="Ruckert C."/>
        </authorList>
    </citation>
    <scope>NUCLEOTIDE SEQUENCE</scope>
    <source>
        <strain evidence="2">JCM 4834</strain>
    </source>
</reference>
<reference evidence="2" key="2">
    <citation type="submission" date="2020-09" db="EMBL/GenBank/DDBJ databases">
        <authorList>
            <person name="Sun Q."/>
            <person name="Ohkuma M."/>
        </authorList>
    </citation>
    <scope>NUCLEOTIDE SEQUENCE</scope>
    <source>
        <strain evidence="2">JCM 4834</strain>
    </source>
</reference>
<dbReference type="GO" id="GO:0003677">
    <property type="term" value="F:DNA binding"/>
    <property type="evidence" value="ECO:0007669"/>
    <property type="project" value="InterPro"/>
</dbReference>
<dbReference type="Pfam" id="PF00196">
    <property type="entry name" value="GerE"/>
    <property type="match status" value="1"/>
</dbReference>
<comment type="caution">
    <text evidence="2">The sequence shown here is derived from an EMBL/GenBank/DDBJ whole genome shotgun (WGS) entry which is preliminary data.</text>
</comment>
<dbReference type="AlphaFoldDB" id="A0A918V3B0"/>
<dbReference type="InterPro" id="IPR000792">
    <property type="entry name" value="Tscrpt_reg_LuxR_C"/>
</dbReference>
<evidence type="ECO:0000313" key="3">
    <source>
        <dbReference type="Proteomes" id="UP000634660"/>
    </source>
</evidence>
<dbReference type="PANTHER" id="PTHR34293">
    <property type="entry name" value="HTH-TYPE TRANSCRIPTIONAL REGULATOR TRMBL2"/>
    <property type="match status" value="1"/>
</dbReference>
<dbReference type="EMBL" id="BMVX01000007">
    <property type="protein sequence ID" value="GGZ62620.1"/>
    <property type="molecule type" value="Genomic_DNA"/>
</dbReference>
<dbReference type="RefSeq" id="WP_189828883.1">
    <property type="nucleotide sequence ID" value="NZ_BMVX01000007.1"/>
</dbReference>
<dbReference type="SMART" id="SM00421">
    <property type="entry name" value="HTH_LUXR"/>
    <property type="match status" value="1"/>
</dbReference>
<name>A0A918V3B0_9ACTN</name>
<protein>
    <submittedName>
        <fullName evidence="2">LuxR family transcriptional regulator</fullName>
    </submittedName>
</protein>
<dbReference type="GO" id="GO:0006355">
    <property type="term" value="P:regulation of DNA-templated transcription"/>
    <property type="evidence" value="ECO:0007669"/>
    <property type="project" value="InterPro"/>
</dbReference>
<sequence length="340" mass="36734">MGYNGCENEICRPGLCDTGLLRYQEAVTAGSVPAEPTVRCAVELGLLEPVPGDPERLAPVVPTVAASRAMAPIEEEIAAGRRNLQTLAQSFESADEVFRAARAGQLPSSSILRGGDLIARTIDAAVTACQSELLTAQPGGRRPPQILATVVRRNLELLDRGVAQRTLYQHAVWTHPPTAEYIRKVAEAGGNIRTVDEMFDRLIICDRKVAYIPTSSEYPDEALEVRDPVIVWFLANVFEYTWARGTPVDPGVSKRPEAVVSEIEQSIVRFLVAGHTEEKIARGLGISRRTVAEYISRISRRLGSASRAQLGYLIATHGLLGDQEPAGPGCPCGQGGFHTG</sequence>
<evidence type="ECO:0000259" key="1">
    <source>
        <dbReference type="PROSITE" id="PS50043"/>
    </source>
</evidence>
<organism evidence="2 3">
    <name type="scientific">Streptomyces subrutilus</name>
    <dbReference type="NCBI Taxonomy" id="36818"/>
    <lineage>
        <taxon>Bacteria</taxon>
        <taxon>Bacillati</taxon>
        <taxon>Actinomycetota</taxon>
        <taxon>Actinomycetes</taxon>
        <taxon>Kitasatosporales</taxon>
        <taxon>Streptomycetaceae</taxon>
        <taxon>Streptomyces</taxon>
    </lineage>
</organism>
<dbReference type="PROSITE" id="PS50043">
    <property type="entry name" value="HTH_LUXR_2"/>
    <property type="match status" value="1"/>
</dbReference>
<dbReference type="SUPFAM" id="SSF46894">
    <property type="entry name" value="C-terminal effector domain of the bipartite response regulators"/>
    <property type="match status" value="1"/>
</dbReference>
<proteinExistence type="predicted"/>
<feature type="domain" description="HTH luxR-type" evidence="1">
    <location>
        <begin position="253"/>
        <end position="318"/>
    </location>
</feature>
<accession>A0A918V3B0</accession>
<dbReference type="InterPro" id="IPR016032">
    <property type="entry name" value="Sig_transdc_resp-reg_C-effctor"/>
</dbReference>